<evidence type="ECO:0000313" key="2">
    <source>
        <dbReference type="Proteomes" id="UP001222027"/>
    </source>
</evidence>
<dbReference type="AlphaFoldDB" id="A0AAV8S1F9"/>
<dbReference type="Proteomes" id="UP001222027">
    <property type="component" value="Unassembled WGS sequence"/>
</dbReference>
<sequence length="82" mass="9024">MRFPGHLRVDSDHSLPSLVDWQQSNCEICEGEPPSPCVVSGKEARGSDVVVSGSKLCRQLWFVSLHQTAWSLLPPSPSNHGR</sequence>
<gene>
    <name evidence="1" type="ORF">OPV22_003690</name>
</gene>
<keyword evidence="2" id="KW-1185">Reference proteome</keyword>
<accession>A0AAV8S1F9</accession>
<comment type="caution">
    <text evidence="1">The sequence shown here is derived from an EMBL/GenBank/DDBJ whole genome shotgun (WGS) entry which is preliminary data.</text>
</comment>
<evidence type="ECO:0000313" key="1">
    <source>
        <dbReference type="EMBL" id="KAJ8513256.1"/>
    </source>
</evidence>
<proteinExistence type="predicted"/>
<protein>
    <submittedName>
        <fullName evidence="1">Uncharacterized protein</fullName>
    </submittedName>
</protein>
<reference evidence="1 2" key="1">
    <citation type="submission" date="2022-12" db="EMBL/GenBank/DDBJ databases">
        <title>Chromosome-scale assembly of the Ensete ventricosum genome.</title>
        <authorList>
            <person name="Dussert Y."/>
            <person name="Stocks J."/>
            <person name="Wendawek A."/>
            <person name="Woldeyes F."/>
            <person name="Nichols R.A."/>
            <person name="Borrell J.S."/>
        </authorList>
    </citation>
    <scope>NUCLEOTIDE SEQUENCE [LARGE SCALE GENOMIC DNA]</scope>
    <source>
        <strain evidence="2">cv. Maze</strain>
        <tissue evidence="1">Seeds</tissue>
    </source>
</reference>
<dbReference type="EMBL" id="JAQQAF010000001">
    <property type="protein sequence ID" value="KAJ8513256.1"/>
    <property type="molecule type" value="Genomic_DNA"/>
</dbReference>
<organism evidence="1 2">
    <name type="scientific">Ensete ventricosum</name>
    <name type="common">Abyssinian banana</name>
    <name type="synonym">Musa ensete</name>
    <dbReference type="NCBI Taxonomy" id="4639"/>
    <lineage>
        <taxon>Eukaryota</taxon>
        <taxon>Viridiplantae</taxon>
        <taxon>Streptophyta</taxon>
        <taxon>Embryophyta</taxon>
        <taxon>Tracheophyta</taxon>
        <taxon>Spermatophyta</taxon>
        <taxon>Magnoliopsida</taxon>
        <taxon>Liliopsida</taxon>
        <taxon>Zingiberales</taxon>
        <taxon>Musaceae</taxon>
        <taxon>Ensete</taxon>
    </lineage>
</organism>
<name>A0AAV8S1F9_ENSVE</name>